<organism evidence="3 4">
    <name type="scientific">Pieris macdunnoughi</name>
    <dbReference type="NCBI Taxonomy" id="345717"/>
    <lineage>
        <taxon>Eukaryota</taxon>
        <taxon>Metazoa</taxon>
        <taxon>Ecdysozoa</taxon>
        <taxon>Arthropoda</taxon>
        <taxon>Hexapoda</taxon>
        <taxon>Insecta</taxon>
        <taxon>Pterygota</taxon>
        <taxon>Neoptera</taxon>
        <taxon>Endopterygota</taxon>
        <taxon>Lepidoptera</taxon>
        <taxon>Glossata</taxon>
        <taxon>Ditrysia</taxon>
        <taxon>Papilionoidea</taxon>
        <taxon>Pieridae</taxon>
        <taxon>Pierinae</taxon>
        <taxon>Pieris</taxon>
    </lineage>
</organism>
<dbReference type="EMBL" id="CAJOBZ010000003">
    <property type="protein sequence ID" value="CAF4766978.1"/>
    <property type="molecule type" value="Genomic_DNA"/>
</dbReference>
<feature type="region of interest" description="Disordered" evidence="1">
    <location>
        <begin position="208"/>
        <end position="339"/>
    </location>
</feature>
<feature type="compositionally biased region" description="Basic and acidic residues" evidence="1">
    <location>
        <begin position="326"/>
        <end position="337"/>
    </location>
</feature>
<keyword evidence="2" id="KW-0732">Signal</keyword>
<feature type="chain" id="PRO_5032915195" evidence="2">
    <location>
        <begin position="22"/>
        <end position="432"/>
    </location>
</feature>
<feature type="signal peptide" evidence="2">
    <location>
        <begin position="1"/>
        <end position="21"/>
    </location>
</feature>
<evidence type="ECO:0000313" key="4">
    <source>
        <dbReference type="Proteomes" id="UP000663880"/>
    </source>
</evidence>
<feature type="compositionally biased region" description="Polar residues" evidence="1">
    <location>
        <begin position="208"/>
        <end position="222"/>
    </location>
</feature>
<evidence type="ECO:0000313" key="3">
    <source>
        <dbReference type="EMBL" id="CAF4766978.1"/>
    </source>
</evidence>
<feature type="compositionally biased region" description="Polar residues" evidence="1">
    <location>
        <begin position="236"/>
        <end position="252"/>
    </location>
</feature>
<dbReference type="Proteomes" id="UP000663880">
    <property type="component" value="Unassembled WGS sequence"/>
</dbReference>
<gene>
    <name evidence="3" type="ORF">PMACD_LOCUS1603</name>
</gene>
<proteinExistence type="predicted"/>
<reference evidence="3" key="1">
    <citation type="submission" date="2021-02" db="EMBL/GenBank/DDBJ databases">
        <authorList>
            <person name="Steward A R."/>
        </authorList>
    </citation>
    <scope>NUCLEOTIDE SEQUENCE</scope>
</reference>
<evidence type="ECO:0000256" key="2">
    <source>
        <dbReference type="SAM" id="SignalP"/>
    </source>
</evidence>
<evidence type="ECO:0000256" key="1">
    <source>
        <dbReference type="SAM" id="MobiDB-lite"/>
    </source>
</evidence>
<comment type="caution">
    <text evidence="3">The sequence shown here is derived from an EMBL/GenBank/DDBJ whole genome shotgun (WGS) entry which is preliminary data.</text>
</comment>
<accession>A0A821MGV0</accession>
<keyword evidence="4" id="KW-1185">Reference proteome</keyword>
<feature type="compositionally biased region" description="Basic and acidic residues" evidence="1">
    <location>
        <begin position="257"/>
        <end position="288"/>
    </location>
</feature>
<protein>
    <submittedName>
        <fullName evidence="3">Uncharacterized protein</fullName>
    </submittedName>
</protein>
<name>A0A821MGV0_9NEOP</name>
<dbReference type="AlphaFoldDB" id="A0A821MGV0"/>
<feature type="compositionally biased region" description="Low complexity" evidence="1">
    <location>
        <begin position="292"/>
        <end position="306"/>
    </location>
</feature>
<dbReference type="OrthoDB" id="7486749at2759"/>
<sequence length="432" mass="48646">MESRVFLVCIIFSFTFPSTTSKTFSLNDAIAAEEKYKSPKNLVHQIFILFSGSFLSSDRLQAFEAHRQNIRDIGKSLSRTLFSPLKYRQPFAKPFQIKSPPKPKAFKRPRIGGLNIEKPTQQAKRQLQDEDINEDYIPIFKSLSIILDNILEPDSREGTVPRNKYRRTNRNRLETNDVVCNCALRSTTDVNVPDPYQEAAAAATFISTEVETESRSPPITTAKTHRFAHHNIGNIRRNQNVPALPPRNTSGIGRNDSGVHEGRSAPDIRNDERSFARNNGDHEHDTGDRNISSDTENSEENTNNDTRYSSSSLEPRSGFQGGDGTFSRDADGKRNTIDEQIDAPVNFKGNIPRYEEKNKLANRTIQTESPIPVSKLTTRLQRIEPQKPEAIQQKAKKIMQQSNALSPALSKSLTAIAKIPQSIKEAVKQMKQ</sequence>